<dbReference type="OrthoDB" id="5114982at2"/>
<dbReference type="EMBL" id="FMYG01000001">
    <property type="protein sequence ID" value="SDB87166.1"/>
    <property type="molecule type" value="Genomic_DNA"/>
</dbReference>
<organism evidence="2 3">
    <name type="scientific">Microbacterium enclense</name>
    <dbReference type="NCBI Taxonomy" id="993073"/>
    <lineage>
        <taxon>Bacteria</taxon>
        <taxon>Bacillati</taxon>
        <taxon>Actinomycetota</taxon>
        <taxon>Actinomycetes</taxon>
        <taxon>Micrococcales</taxon>
        <taxon>Microbacteriaceae</taxon>
        <taxon>Microbacterium</taxon>
    </lineage>
</organism>
<accession>A0A1G6H1A0</accession>
<keyword evidence="1" id="KW-1133">Transmembrane helix</keyword>
<keyword evidence="1" id="KW-0472">Membrane</keyword>
<keyword evidence="1" id="KW-0812">Transmembrane</keyword>
<evidence type="ECO:0000256" key="1">
    <source>
        <dbReference type="SAM" id="Phobius"/>
    </source>
</evidence>
<feature type="transmembrane region" description="Helical" evidence="1">
    <location>
        <begin position="12"/>
        <end position="32"/>
    </location>
</feature>
<gene>
    <name evidence="2" type="ORF">SAMN05216418_0838</name>
</gene>
<evidence type="ECO:0000313" key="3">
    <source>
        <dbReference type="Proteomes" id="UP000183203"/>
    </source>
</evidence>
<dbReference type="RefSeq" id="WP_058231076.1">
    <property type="nucleotide sequence ID" value="NZ_FMYG01000001.1"/>
</dbReference>
<sequence length="358" mass="39739">MSPLLPRRRRSLLVVASVFAIVLALLGVYQFGVKRLPPTDPAALDELDTRMFVALQTQYDAFARTPEALWDADYRYDREPLLLVRKDADGALAWPYVYLVNMSSLIDTSRFARMEFAEDSTLSDVRVATDVDLQMLTAWTPGTFDTLEYAGRGVLAFTYSPAQFDDDSDPLLQFATFSMHEAFHVNVQPTWRQDIDGGARVWDPPTGAQLRALFGQEFAALDAVTTATDDAQRRDIAARIVEERRAQVESVPALSARAALETIEGSARYLERRYSDVSGGRIGVLTNKRGETSSFGAVLDWATSADGDPGIFEHTIWYETGAQLAFLLDHLAPDWKARVADGRTTMFDVLVDAVDAHG</sequence>
<evidence type="ECO:0000313" key="2">
    <source>
        <dbReference type="EMBL" id="SDB87166.1"/>
    </source>
</evidence>
<protein>
    <submittedName>
        <fullName evidence="2">Uncharacterized protein</fullName>
    </submittedName>
</protein>
<name>A0A1G6H1A0_9MICO</name>
<proteinExistence type="predicted"/>
<dbReference type="AlphaFoldDB" id="A0A1G6H1A0"/>
<dbReference type="Proteomes" id="UP000183203">
    <property type="component" value="Unassembled WGS sequence"/>
</dbReference>
<reference evidence="2 3" key="1">
    <citation type="submission" date="2016-09" db="EMBL/GenBank/DDBJ databases">
        <authorList>
            <person name="Capua I."/>
            <person name="De Benedictis P."/>
            <person name="Joannis T."/>
            <person name="Lombin L.H."/>
            <person name="Cattoli G."/>
        </authorList>
    </citation>
    <scope>NUCLEOTIDE SEQUENCE [LARGE SCALE GENOMIC DNA]</scope>
    <source>
        <strain evidence="2 3">NIO-1002</strain>
    </source>
</reference>